<name>A0A0V1FJY8_TRIPS</name>
<comment type="caution">
    <text evidence="1">The sequence shown here is derived from an EMBL/GenBank/DDBJ whole genome shotgun (WGS) entry which is preliminary data.</text>
</comment>
<sequence>MVSDKRVNCCCLLVVYTSGVGNFFQRKLTISLLIDYDAIVEKHRCYRVLAYICVEKLSQPVLKIFLNQYRVRFCLCLFSLAVGQCGSSRAGQTPSFGCPK</sequence>
<dbReference type="AlphaFoldDB" id="A0A0V1FJY8"/>
<keyword evidence="2" id="KW-1185">Reference proteome</keyword>
<gene>
    <name evidence="1" type="ORF">T4D_14359</name>
</gene>
<reference evidence="1 2" key="1">
    <citation type="submission" date="2015-01" db="EMBL/GenBank/DDBJ databases">
        <title>Evolution of Trichinella species and genotypes.</title>
        <authorList>
            <person name="Korhonen P.K."/>
            <person name="Edoardo P."/>
            <person name="Giuseppe L.R."/>
            <person name="Gasser R.B."/>
        </authorList>
    </citation>
    <scope>NUCLEOTIDE SEQUENCE [LARGE SCALE GENOMIC DNA]</scope>
    <source>
        <strain evidence="1">ISS470</strain>
    </source>
</reference>
<evidence type="ECO:0000313" key="1">
    <source>
        <dbReference type="EMBL" id="KRY86284.1"/>
    </source>
</evidence>
<evidence type="ECO:0000313" key="2">
    <source>
        <dbReference type="Proteomes" id="UP000054995"/>
    </source>
</evidence>
<dbReference type="EMBL" id="JYDT01000074">
    <property type="protein sequence ID" value="KRY86284.1"/>
    <property type="molecule type" value="Genomic_DNA"/>
</dbReference>
<protein>
    <submittedName>
        <fullName evidence="1">Uncharacterized protein</fullName>
    </submittedName>
</protein>
<proteinExistence type="predicted"/>
<accession>A0A0V1FJY8</accession>
<organism evidence="1 2">
    <name type="scientific">Trichinella pseudospiralis</name>
    <name type="common">Parasitic roundworm</name>
    <dbReference type="NCBI Taxonomy" id="6337"/>
    <lineage>
        <taxon>Eukaryota</taxon>
        <taxon>Metazoa</taxon>
        <taxon>Ecdysozoa</taxon>
        <taxon>Nematoda</taxon>
        <taxon>Enoplea</taxon>
        <taxon>Dorylaimia</taxon>
        <taxon>Trichinellida</taxon>
        <taxon>Trichinellidae</taxon>
        <taxon>Trichinella</taxon>
    </lineage>
</organism>
<dbReference type="Proteomes" id="UP000054995">
    <property type="component" value="Unassembled WGS sequence"/>
</dbReference>